<sequence length="197" mass="21563">MLRHWKPLLAIGACFFGIVGMLSGRPIERSPGVLAPEEPIQMAAETAPFDHGDYRVAPRARYDITARVLSVEPYRVDGGAGIAPIDFAVGWGPMSDSTVLDHFRVTQGSRFFTIYPDEEAIDLPTALRSAANMHLIPGSAQVREQLESTRAGNIVRLQGMLVNVSRADGFTWETSLSRNDTGAGACELFFVEQVEVR</sequence>
<organism evidence="1 2">
    <name type="scientific">Povalibacter uvarum</name>
    <dbReference type="NCBI Taxonomy" id="732238"/>
    <lineage>
        <taxon>Bacteria</taxon>
        <taxon>Pseudomonadati</taxon>
        <taxon>Pseudomonadota</taxon>
        <taxon>Gammaproteobacteria</taxon>
        <taxon>Steroidobacterales</taxon>
        <taxon>Steroidobacteraceae</taxon>
        <taxon>Povalibacter</taxon>
    </lineage>
</organism>
<proteinExistence type="predicted"/>
<dbReference type="AlphaFoldDB" id="A0A841HN37"/>
<reference evidence="1 2" key="1">
    <citation type="submission" date="2020-08" db="EMBL/GenBank/DDBJ databases">
        <title>Genomic Encyclopedia of Type Strains, Phase IV (KMG-IV): sequencing the most valuable type-strain genomes for metagenomic binning, comparative biology and taxonomic classification.</title>
        <authorList>
            <person name="Goeker M."/>
        </authorList>
    </citation>
    <scope>NUCLEOTIDE SEQUENCE [LARGE SCALE GENOMIC DNA]</scope>
    <source>
        <strain evidence="1 2">DSM 26723</strain>
    </source>
</reference>
<comment type="caution">
    <text evidence="1">The sequence shown here is derived from an EMBL/GenBank/DDBJ whole genome shotgun (WGS) entry which is preliminary data.</text>
</comment>
<accession>A0A841HN37</accession>
<gene>
    <name evidence="1" type="ORF">HNQ60_003434</name>
</gene>
<evidence type="ECO:0000313" key="1">
    <source>
        <dbReference type="EMBL" id="MBB6094547.1"/>
    </source>
</evidence>
<evidence type="ECO:0000313" key="2">
    <source>
        <dbReference type="Proteomes" id="UP000588068"/>
    </source>
</evidence>
<dbReference type="EMBL" id="JACHHZ010000004">
    <property type="protein sequence ID" value="MBB6094547.1"/>
    <property type="molecule type" value="Genomic_DNA"/>
</dbReference>
<name>A0A841HN37_9GAMM</name>
<keyword evidence="2" id="KW-1185">Reference proteome</keyword>
<dbReference type="Proteomes" id="UP000588068">
    <property type="component" value="Unassembled WGS sequence"/>
</dbReference>
<dbReference type="RefSeq" id="WP_184333962.1">
    <property type="nucleotide sequence ID" value="NZ_JACHHZ010000004.1"/>
</dbReference>
<protein>
    <submittedName>
        <fullName evidence="1">Uncharacterized protein</fullName>
    </submittedName>
</protein>